<evidence type="ECO:0000256" key="6">
    <source>
        <dbReference type="SAM" id="Phobius"/>
    </source>
</evidence>
<accession>A0ABU8RQE2</accession>
<dbReference type="InterPro" id="IPR052218">
    <property type="entry name" value="Preflagellin_Peptidase"/>
</dbReference>
<reference evidence="8 9" key="1">
    <citation type="submission" date="2024-03" db="EMBL/GenBank/DDBJ databases">
        <authorList>
            <person name="Jo J.-H."/>
        </authorList>
    </citation>
    <scope>NUCLEOTIDE SEQUENCE [LARGE SCALE GENOMIC DNA]</scope>
    <source>
        <strain evidence="8 9">PS1R-30</strain>
    </source>
</reference>
<dbReference type="Gene3D" id="1.20.120.1220">
    <property type="match status" value="1"/>
</dbReference>
<dbReference type="Pfam" id="PF01478">
    <property type="entry name" value="Peptidase_A24"/>
    <property type="match status" value="1"/>
</dbReference>
<evidence type="ECO:0000256" key="4">
    <source>
        <dbReference type="ARBA" id="ARBA00022989"/>
    </source>
</evidence>
<sequence>MHGVFTYGLLGALAIALLVAIVTDIQHRHIDNWLNAGIALAAPLFWLASGLSLTDIGWQVGIAAGSFLVFALMFAIGWMGGGDVKLLSALALWIEPYWFAQVIVVMALAGGVLTVVYMTWHFLTRRQERPEIPYGIAISGAGLWALASQYIPPLQNAGLLG</sequence>
<feature type="transmembrane region" description="Helical" evidence="6">
    <location>
        <begin position="33"/>
        <end position="53"/>
    </location>
</feature>
<keyword evidence="8" id="KW-0378">Hydrolase</keyword>
<keyword evidence="3 6" id="KW-0812">Transmembrane</keyword>
<evidence type="ECO:0000313" key="9">
    <source>
        <dbReference type="Proteomes" id="UP001361239"/>
    </source>
</evidence>
<comment type="subcellular location">
    <subcellularLocation>
        <location evidence="1">Cell membrane</location>
        <topology evidence="1">Multi-pass membrane protein</topology>
    </subcellularLocation>
</comment>
<keyword evidence="5 6" id="KW-0472">Membrane</keyword>
<keyword evidence="4 6" id="KW-1133">Transmembrane helix</keyword>
<evidence type="ECO:0000256" key="3">
    <source>
        <dbReference type="ARBA" id="ARBA00022692"/>
    </source>
</evidence>
<dbReference type="PANTHER" id="PTHR36506">
    <property type="entry name" value="PREFLAGELLIN PEPTIDASE"/>
    <property type="match status" value="1"/>
</dbReference>
<dbReference type="PANTHER" id="PTHR36506:SF1">
    <property type="entry name" value="PREFLAGELLIN PEPTIDASE"/>
    <property type="match status" value="1"/>
</dbReference>
<feature type="domain" description="Prepilin type IV endopeptidase peptidase" evidence="7">
    <location>
        <begin position="13"/>
        <end position="114"/>
    </location>
</feature>
<organism evidence="8 9">
    <name type="scientific">Novosphingobium anseongense</name>
    <dbReference type="NCBI Taxonomy" id="3133436"/>
    <lineage>
        <taxon>Bacteria</taxon>
        <taxon>Pseudomonadati</taxon>
        <taxon>Pseudomonadota</taxon>
        <taxon>Alphaproteobacteria</taxon>
        <taxon>Sphingomonadales</taxon>
        <taxon>Sphingomonadaceae</taxon>
        <taxon>Novosphingobium</taxon>
    </lineage>
</organism>
<dbReference type="RefSeq" id="WP_339585260.1">
    <property type="nucleotide sequence ID" value="NZ_JBBHJZ010000001.1"/>
</dbReference>
<proteinExistence type="predicted"/>
<feature type="transmembrane region" description="Helical" evidence="6">
    <location>
        <begin position="98"/>
        <end position="120"/>
    </location>
</feature>
<feature type="transmembrane region" description="Helical" evidence="6">
    <location>
        <begin position="132"/>
        <end position="151"/>
    </location>
</feature>
<evidence type="ECO:0000256" key="1">
    <source>
        <dbReference type="ARBA" id="ARBA00004651"/>
    </source>
</evidence>
<feature type="transmembrane region" description="Helical" evidence="6">
    <location>
        <begin position="7"/>
        <end position="27"/>
    </location>
</feature>
<evidence type="ECO:0000256" key="2">
    <source>
        <dbReference type="ARBA" id="ARBA00022475"/>
    </source>
</evidence>
<name>A0ABU8RQE2_9SPHN</name>
<dbReference type="Proteomes" id="UP001361239">
    <property type="component" value="Unassembled WGS sequence"/>
</dbReference>
<gene>
    <name evidence="8" type="ORF">WG901_01530</name>
</gene>
<keyword evidence="9" id="KW-1185">Reference proteome</keyword>
<dbReference type="GO" id="GO:0004190">
    <property type="term" value="F:aspartic-type endopeptidase activity"/>
    <property type="evidence" value="ECO:0007669"/>
    <property type="project" value="UniProtKB-EC"/>
</dbReference>
<dbReference type="EMBL" id="JBBHJZ010000001">
    <property type="protein sequence ID" value="MEJ5975300.1"/>
    <property type="molecule type" value="Genomic_DNA"/>
</dbReference>
<comment type="caution">
    <text evidence="8">The sequence shown here is derived from an EMBL/GenBank/DDBJ whole genome shotgun (WGS) entry which is preliminary data.</text>
</comment>
<dbReference type="InterPro" id="IPR000045">
    <property type="entry name" value="Prepilin_IV_endopep_pep"/>
</dbReference>
<dbReference type="EC" id="3.4.23.43" evidence="8"/>
<feature type="transmembrane region" description="Helical" evidence="6">
    <location>
        <begin position="60"/>
        <end position="78"/>
    </location>
</feature>
<evidence type="ECO:0000259" key="7">
    <source>
        <dbReference type="Pfam" id="PF01478"/>
    </source>
</evidence>
<keyword evidence="2" id="KW-1003">Cell membrane</keyword>
<evidence type="ECO:0000256" key="5">
    <source>
        <dbReference type="ARBA" id="ARBA00023136"/>
    </source>
</evidence>
<evidence type="ECO:0000313" key="8">
    <source>
        <dbReference type="EMBL" id="MEJ5975300.1"/>
    </source>
</evidence>
<protein>
    <submittedName>
        <fullName evidence="8">Prepilin peptidase</fullName>
        <ecNumber evidence="8">3.4.23.43</ecNumber>
    </submittedName>
</protein>